<dbReference type="EMBL" id="CM037157">
    <property type="protein sequence ID" value="KAH7849842.1"/>
    <property type="molecule type" value="Genomic_DNA"/>
</dbReference>
<dbReference type="Proteomes" id="UP000828048">
    <property type="component" value="Chromosome 7"/>
</dbReference>
<gene>
    <name evidence="1" type="ORF">Vadar_023737</name>
</gene>
<evidence type="ECO:0000313" key="1">
    <source>
        <dbReference type="EMBL" id="KAH7849842.1"/>
    </source>
</evidence>
<organism evidence="1 2">
    <name type="scientific">Vaccinium darrowii</name>
    <dbReference type="NCBI Taxonomy" id="229202"/>
    <lineage>
        <taxon>Eukaryota</taxon>
        <taxon>Viridiplantae</taxon>
        <taxon>Streptophyta</taxon>
        <taxon>Embryophyta</taxon>
        <taxon>Tracheophyta</taxon>
        <taxon>Spermatophyta</taxon>
        <taxon>Magnoliopsida</taxon>
        <taxon>eudicotyledons</taxon>
        <taxon>Gunneridae</taxon>
        <taxon>Pentapetalae</taxon>
        <taxon>asterids</taxon>
        <taxon>Ericales</taxon>
        <taxon>Ericaceae</taxon>
        <taxon>Vaccinioideae</taxon>
        <taxon>Vaccinieae</taxon>
        <taxon>Vaccinium</taxon>
    </lineage>
</organism>
<name>A0ACB7Y8G8_9ERIC</name>
<accession>A0ACB7Y8G8</accession>
<proteinExistence type="predicted"/>
<reference evidence="1 2" key="1">
    <citation type="journal article" date="2021" name="Hortic Res">
        <title>High-quality reference genome and annotation aids understanding of berry development for evergreen blueberry (Vaccinium darrowii).</title>
        <authorList>
            <person name="Yu J."/>
            <person name="Hulse-Kemp A.M."/>
            <person name="Babiker E."/>
            <person name="Staton M."/>
        </authorList>
    </citation>
    <scope>NUCLEOTIDE SEQUENCE [LARGE SCALE GENOMIC DNA]</scope>
    <source>
        <strain evidence="2">cv. NJ 8807/NJ 8810</strain>
        <tissue evidence="1">Young leaf</tissue>
    </source>
</reference>
<keyword evidence="2" id="KW-1185">Reference proteome</keyword>
<sequence length="937" mass="105886">MAIEMAVLVSPTEHASLWNPEAKIHRQGNFKCKCVDMGAMAPSCDTLWRLRPEFSLSVRIPGRQYARTEGRNSWMKFHAKRSSVHMLGLRMENAYLLLRPFKLPPARGNNTILKCQKSDSLVSKQSSGDLIVGTGLYASDMDISIYKGSDFNGTFFQRDQPIEEPWLLQSSLLYSSSYLADEDRIQQQDNSNYLETKSFKQSILNLHPNSRNVDALSSNDKRYVPCESNQPIEEPWLFDFSLFLSSNPKVVISNKCVKEDATHPDQLHQVTENLFSEDKSSAISQDHSVSRVILINSSVCTMPRIAVLEDGRLVELFLEPVKNIIQCGSIYLGVFMGFVPQGYAFVSIGGKKPAFMETKLDIEPFAFRPHTKEQEVNGSVFVMPEDSQNNSSGIEVEDEIDGVDTDDSLHDECTEDEIGDDTDIQEIQKENVNGSLPRHGELEAGSMAPCTDKFKWAQVPRGTKIIVQVTKEGRGTKGPQLTAYPVLPSRFWVLKTRGKKIEVSSKISGDERTRLRDIARNLKPEGCGLVVRTAAAGRSAYELRKDFEGLHLTWKDIKEHAKSAALAADENLEGEPYVMLHSAMNQTLSIVQDYFSEKVKGMVVDSLRTYHEVTNYLQEKAPDLCDRVELYTERTPLFDKYNIEEEISNMLSKSVDLPNGGNLVIEQTEALVSVDVNSGQHNLGQGTSREEAILSVNLDAAIQIARELRLRDIGGIIVVDFIDMEDQSHKRRVYEEVNKAVKRDRRPVNISELSTNGIMEITRKRVRDSVPILMSEECSCCSAAGRVEALEITFSKIEREICRFLARMNGKADPENAKSDPKYRVLVHRDMFEYLQKQKRLLSSSLKVSIHPKIAKGYGRGKFKVEPVTDAEYHDSQNQVRRGFNEGKFKVQPSTDDEYDSSWNKVGIRLRRPNPPRGKLTNPPRRKKIRKSKTGRK</sequence>
<protein>
    <submittedName>
        <fullName evidence="1">Uncharacterized protein</fullName>
    </submittedName>
</protein>
<comment type="caution">
    <text evidence="1">The sequence shown here is derived from an EMBL/GenBank/DDBJ whole genome shotgun (WGS) entry which is preliminary data.</text>
</comment>
<evidence type="ECO:0000313" key="2">
    <source>
        <dbReference type="Proteomes" id="UP000828048"/>
    </source>
</evidence>